<accession>A0A0L0F4K5</accession>
<feature type="domain" description="EF-hand" evidence="2">
    <location>
        <begin position="46"/>
        <end position="81"/>
    </location>
</feature>
<dbReference type="Proteomes" id="UP000054560">
    <property type="component" value="Unassembled WGS sequence"/>
</dbReference>
<evidence type="ECO:0000313" key="3">
    <source>
        <dbReference type="EMBL" id="KNC71597.1"/>
    </source>
</evidence>
<dbReference type="AlphaFoldDB" id="A0A0L0F4K5"/>
<dbReference type="InterPro" id="IPR018247">
    <property type="entry name" value="EF_Hand_1_Ca_BS"/>
</dbReference>
<dbReference type="GO" id="GO:0005509">
    <property type="term" value="F:calcium ion binding"/>
    <property type="evidence" value="ECO:0007669"/>
    <property type="project" value="InterPro"/>
</dbReference>
<reference evidence="3 4" key="1">
    <citation type="submission" date="2011-02" db="EMBL/GenBank/DDBJ databases">
        <title>The Genome Sequence of Sphaeroforma arctica JP610.</title>
        <authorList>
            <consortium name="The Broad Institute Genome Sequencing Platform"/>
            <person name="Russ C."/>
            <person name="Cuomo C."/>
            <person name="Young S.K."/>
            <person name="Zeng Q."/>
            <person name="Gargeya S."/>
            <person name="Alvarado L."/>
            <person name="Berlin A."/>
            <person name="Chapman S.B."/>
            <person name="Chen Z."/>
            <person name="Freedman E."/>
            <person name="Gellesch M."/>
            <person name="Goldberg J."/>
            <person name="Griggs A."/>
            <person name="Gujja S."/>
            <person name="Heilman E."/>
            <person name="Heiman D."/>
            <person name="Howarth C."/>
            <person name="Mehta T."/>
            <person name="Neiman D."/>
            <person name="Pearson M."/>
            <person name="Roberts A."/>
            <person name="Saif S."/>
            <person name="Shea T."/>
            <person name="Shenoy N."/>
            <person name="Sisk P."/>
            <person name="Stolte C."/>
            <person name="Sykes S."/>
            <person name="White J."/>
            <person name="Yandava C."/>
            <person name="Burger G."/>
            <person name="Gray M.W."/>
            <person name="Holland P.W.H."/>
            <person name="King N."/>
            <person name="Lang F.B.F."/>
            <person name="Roger A.J."/>
            <person name="Ruiz-Trillo I."/>
            <person name="Haas B."/>
            <person name="Nusbaum C."/>
            <person name="Birren B."/>
        </authorList>
    </citation>
    <scope>NUCLEOTIDE SEQUENCE [LARGE SCALE GENOMIC DNA]</scope>
    <source>
        <strain evidence="3 4">JP610</strain>
    </source>
</reference>
<evidence type="ECO:0000313" key="4">
    <source>
        <dbReference type="Proteomes" id="UP000054560"/>
    </source>
</evidence>
<dbReference type="GeneID" id="25916367"/>
<dbReference type="InterPro" id="IPR002048">
    <property type="entry name" value="EF_hand_dom"/>
</dbReference>
<keyword evidence="4" id="KW-1185">Reference proteome</keyword>
<dbReference type="Gene3D" id="1.10.238.10">
    <property type="entry name" value="EF-hand"/>
    <property type="match status" value="1"/>
</dbReference>
<dbReference type="RefSeq" id="XP_014145499.1">
    <property type="nucleotide sequence ID" value="XM_014290024.1"/>
</dbReference>
<proteinExistence type="predicted"/>
<dbReference type="CDD" id="cd00051">
    <property type="entry name" value="EFh"/>
    <property type="match status" value="1"/>
</dbReference>
<dbReference type="SUPFAM" id="SSF47473">
    <property type="entry name" value="EF-hand"/>
    <property type="match status" value="1"/>
</dbReference>
<organism evidence="3 4">
    <name type="scientific">Sphaeroforma arctica JP610</name>
    <dbReference type="NCBI Taxonomy" id="667725"/>
    <lineage>
        <taxon>Eukaryota</taxon>
        <taxon>Ichthyosporea</taxon>
        <taxon>Ichthyophonida</taxon>
        <taxon>Sphaeroforma</taxon>
    </lineage>
</organism>
<dbReference type="PROSITE" id="PS50222">
    <property type="entry name" value="EF_HAND_2"/>
    <property type="match status" value="2"/>
</dbReference>
<dbReference type="PROSITE" id="PS00018">
    <property type="entry name" value="EF_HAND_1"/>
    <property type="match status" value="2"/>
</dbReference>
<feature type="domain" description="EF-hand" evidence="2">
    <location>
        <begin position="16"/>
        <end position="39"/>
    </location>
</feature>
<name>A0A0L0F4K5_9EUKA</name>
<evidence type="ECO:0000256" key="1">
    <source>
        <dbReference type="ARBA" id="ARBA00022837"/>
    </source>
</evidence>
<gene>
    <name evidence="3" type="ORF">SARC_15863</name>
</gene>
<dbReference type="InterPro" id="IPR011992">
    <property type="entry name" value="EF-hand-dom_pair"/>
</dbReference>
<keyword evidence="1" id="KW-0106">Calcium</keyword>
<evidence type="ECO:0000259" key="2">
    <source>
        <dbReference type="PROSITE" id="PS50222"/>
    </source>
</evidence>
<sequence length="93" mass="10340">MLSAIVFAFRLESPFFDKDNSGKLDNTELDAALAMVTTKIPGCPTLPASVSKSIMAKIDINKDGSCTKEEFHEFTKQYLHQAKKQESVEEQKA</sequence>
<dbReference type="Pfam" id="PF13499">
    <property type="entry name" value="EF-hand_7"/>
    <property type="match status" value="1"/>
</dbReference>
<dbReference type="EMBL" id="KQ248479">
    <property type="protein sequence ID" value="KNC71597.1"/>
    <property type="molecule type" value="Genomic_DNA"/>
</dbReference>
<protein>
    <recommendedName>
        <fullName evidence="2">EF-hand domain-containing protein</fullName>
    </recommendedName>
</protein>